<sequence length="343" mass="39236">MFWTVIHRVVDKAGNVVELEESGSSNTSSTSNLHDDAEEGCEVFGNFFLSEGCFHYLEAWLDFSSLPKTQHDQYLSFAGELYEVLNSREEGRVHGVGILPYIDYDGIENTMEQYQEQIADNLIIPKYTSASIRKKESSEKILESIIRDCRSWMFCAPDMWPIANNDFPLNYTLSTFPLAAAASDMLALLPSDILLEIVQISDTLVTYFALARTSKWLYNALTDPLLLNRNLRAMANSPSGCLFWVKPVNSMTGELKKGYNAVSTFLLNVGTGTDIGMVSKEVTTLVPFDHIDFPWYYFVQRCFESDSMMNRKRIWGQVKQFENVWRDYRENGWEVDRFSVPLV</sequence>
<proteinExistence type="predicted"/>
<dbReference type="Proteomes" id="UP000724874">
    <property type="component" value="Unassembled WGS sequence"/>
</dbReference>
<evidence type="ECO:0008006" key="3">
    <source>
        <dbReference type="Google" id="ProtNLM"/>
    </source>
</evidence>
<evidence type="ECO:0000313" key="1">
    <source>
        <dbReference type="EMBL" id="KAF8903674.1"/>
    </source>
</evidence>
<comment type="caution">
    <text evidence="1">The sequence shown here is derived from an EMBL/GenBank/DDBJ whole genome shotgun (WGS) entry which is preliminary data.</text>
</comment>
<accession>A0A9P5NR53</accession>
<organism evidence="1 2">
    <name type="scientific">Gymnopilus junonius</name>
    <name type="common">Spectacular rustgill mushroom</name>
    <name type="synonym">Gymnopilus spectabilis subsp. junonius</name>
    <dbReference type="NCBI Taxonomy" id="109634"/>
    <lineage>
        <taxon>Eukaryota</taxon>
        <taxon>Fungi</taxon>
        <taxon>Dikarya</taxon>
        <taxon>Basidiomycota</taxon>
        <taxon>Agaricomycotina</taxon>
        <taxon>Agaricomycetes</taxon>
        <taxon>Agaricomycetidae</taxon>
        <taxon>Agaricales</taxon>
        <taxon>Agaricineae</taxon>
        <taxon>Hymenogastraceae</taxon>
        <taxon>Gymnopilus</taxon>
    </lineage>
</organism>
<evidence type="ECO:0000313" key="2">
    <source>
        <dbReference type="Proteomes" id="UP000724874"/>
    </source>
</evidence>
<name>A0A9P5NR53_GYMJU</name>
<dbReference type="OrthoDB" id="2987940at2759"/>
<gene>
    <name evidence="1" type="ORF">CPB84DRAFT_1677885</name>
</gene>
<reference evidence="1" key="1">
    <citation type="submission" date="2020-11" db="EMBL/GenBank/DDBJ databases">
        <authorList>
            <consortium name="DOE Joint Genome Institute"/>
            <person name="Ahrendt S."/>
            <person name="Riley R."/>
            <person name="Andreopoulos W."/>
            <person name="LaButti K."/>
            <person name="Pangilinan J."/>
            <person name="Ruiz-duenas F.J."/>
            <person name="Barrasa J.M."/>
            <person name="Sanchez-Garcia M."/>
            <person name="Camarero S."/>
            <person name="Miyauchi S."/>
            <person name="Serrano A."/>
            <person name="Linde D."/>
            <person name="Babiker R."/>
            <person name="Drula E."/>
            <person name="Ayuso-Fernandez I."/>
            <person name="Pacheco R."/>
            <person name="Padilla G."/>
            <person name="Ferreira P."/>
            <person name="Barriuso J."/>
            <person name="Kellner H."/>
            <person name="Castanera R."/>
            <person name="Alfaro M."/>
            <person name="Ramirez L."/>
            <person name="Pisabarro A.G."/>
            <person name="Kuo A."/>
            <person name="Tritt A."/>
            <person name="Lipzen A."/>
            <person name="He G."/>
            <person name="Yan M."/>
            <person name="Ng V."/>
            <person name="Cullen D."/>
            <person name="Martin F."/>
            <person name="Rosso M.-N."/>
            <person name="Henrissat B."/>
            <person name="Hibbett D."/>
            <person name="Martinez A.T."/>
            <person name="Grigoriev I.V."/>
        </authorList>
    </citation>
    <scope>NUCLEOTIDE SEQUENCE</scope>
    <source>
        <strain evidence="1">AH 44721</strain>
    </source>
</reference>
<keyword evidence="2" id="KW-1185">Reference proteome</keyword>
<protein>
    <recommendedName>
        <fullName evidence="3">F-box domain-containing protein</fullName>
    </recommendedName>
</protein>
<dbReference type="AlphaFoldDB" id="A0A9P5NR53"/>
<dbReference type="EMBL" id="JADNYJ010000029">
    <property type="protein sequence ID" value="KAF8903674.1"/>
    <property type="molecule type" value="Genomic_DNA"/>
</dbReference>